<organism evidence="2 3">
    <name type="scientific">Physocladia obscura</name>
    <dbReference type="NCBI Taxonomy" id="109957"/>
    <lineage>
        <taxon>Eukaryota</taxon>
        <taxon>Fungi</taxon>
        <taxon>Fungi incertae sedis</taxon>
        <taxon>Chytridiomycota</taxon>
        <taxon>Chytridiomycota incertae sedis</taxon>
        <taxon>Chytridiomycetes</taxon>
        <taxon>Chytridiales</taxon>
        <taxon>Chytriomycetaceae</taxon>
        <taxon>Physocladia</taxon>
    </lineage>
</organism>
<evidence type="ECO:0000313" key="3">
    <source>
        <dbReference type="Proteomes" id="UP001211907"/>
    </source>
</evidence>
<accession>A0AAD5SRF6</accession>
<sequence>MTITTLSRYKDFILPVLPKLILCCGTASRKANEKKLDENINSNTEGLPNSNNAVFRIQRKIQQQNEQQDPQHRYSARRNQHHQEFGISGHGTSPQNNFDYGNDIIITHEQQRHQQQNYSYSSQFGGQFNANSRQHFDQQNHGRFQQDRFQQWTEDVAMHVFTPSAAAPVSPINYSIERDDTNERTGTGDDSGIGVGSDDFTIMRDHHDSYAIGGTTIAGNSTNSINLGRHIALKSEKSVEKFIGLDMQQPSFIHETRSNHSGDAIVTTIHSIPISIGAGTNIGGGGGGIAAVFAGGKAPTPSIIHETRSNHSGASISLPFSLVEDGPIVGGVIQHLPSNQQEQQQQRRRSSSSFKQRKKVGTTGKSGGAAVQYETSTAAVPMVVAAVPLKAVTSGNSGGNMVAPVLGTVVFDEY</sequence>
<feature type="compositionally biased region" description="Basic residues" evidence="1">
    <location>
        <begin position="346"/>
        <end position="360"/>
    </location>
</feature>
<protein>
    <submittedName>
        <fullName evidence="2">Uncharacterized protein</fullName>
    </submittedName>
</protein>
<proteinExistence type="predicted"/>
<gene>
    <name evidence="2" type="ORF">HK100_006766</name>
</gene>
<dbReference type="Proteomes" id="UP001211907">
    <property type="component" value="Unassembled WGS sequence"/>
</dbReference>
<comment type="caution">
    <text evidence="2">The sequence shown here is derived from an EMBL/GenBank/DDBJ whole genome shotgun (WGS) entry which is preliminary data.</text>
</comment>
<feature type="region of interest" description="Disordered" evidence="1">
    <location>
        <begin position="338"/>
        <end position="368"/>
    </location>
</feature>
<evidence type="ECO:0000256" key="1">
    <source>
        <dbReference type="SAM" id="MobiDB-lite"/>
    </source>
</evidence>
<dbReference type="AlphaFoldDB" id="A0AAD5SRF6"/>
<name>A0AAD5SRF6_9FUNG</name>
<dbReference type="EMBL" id="JADGJH010003151">
    <property type="protein sequence ID" value="KAJ3093147.1"/>
    <property type="molecule type" value="Genomic_DNA"/>
</dbReference>
<keyword evidence="3" id="KW-1185">Reference proteome</keyword>
<evidence type="ECO:0000313" key="2">
    <source>
        <dbReference type="EMBL" id="KAJ3093147.1"/>
    </source>
</evidence>
<reference evidence="2" key="1">
    <citation type="submission" date="2020-05" db="EMBL/GenBank/DDBJ databases">
        <title>Phylogenomic resolution of chytrid fungi.</title>
        <authorList>
            <person name="Stajich J.E."/>
            <person name="Amses K."/>
            <person name="Simmons R."/>
            <person name="Seto K."/>
            <person name="Myers J."/>
            <person name="Bonds A."/>
            <person name="Quandt C.A."/>
            <person name="Barry K."/>
            <person name="Liu P."/>
            <person name="Grigoriev I."/>
            <person name="Longcore J.E."/>
            <person name="James T.Y."/>
        </authorList>
    </citation>
    <scope>NUCLEOTIDE SEQUENCE</scope>
    <source>
        <strain evidence="2">JEL0513</strain>
    </source>
</reference>